<name>A0A397UNP2_9GLOM</name>
<sequence>MTTKIIEKLLNDYIELLNDEEDFNVIINVGKIPDVKTFKTHSVILRYRSLYFRNELANINKDDNNIKMINLNRVSIQQFDIIIKYIYGGVILLDKLDVSFIFELMLIACEFFLEELAKYIETYLIETKAHWLRLHFAHVYQESFKSNTLKELQKWCNDIVRESTNLLIAEKRIDNYASAEMSGVHSYGSCTATCSRGATTTIGPCTAPCSRGAKYNNWSLHCHMQPRSQTTSGPCTATRSRGARYTTGSCTANAAVESDTTKQPNTA</sequence>
<dbReference type="SUPFAM" id="SSF54695">
    <property type="entry name" value="POZ domain"/>
    <property type="match status" value="1"/>
</dbReference>
<dbReference type="SMART" id="SM00225">
    <property type="entry name" value="BTB"/>
    <property type="match status" value="1"/>
</dbReference>
<comment type="caution">
    <text evidence="2">The sequence shown here is derived from an EMBL/GenBank/DDBJ whole genome shotgun (WGS) entry which is preliminary data.</text>
</comment>
<reference evidence="2 3" key="1">
    <citation type="submission" date="2018-06" db="EMBL/GenBank/DDBJ databases">
        <title>Comparative genomics reveals the genomic features of Rhizophagus irregularis, R. cerebriforme, R. diaphanum and Gigaspora rosea, and their symbiotic lifestyle signature.</title>
        <authorList>
            <person name="Morin E."/>
            <person name="San Clemente H."/>
            <person name="Chen E.C.H."/>
            <person name="De La Providencia I."/>
            <person name="Hainaut M."/>
            <person name="Kuo A."/>
            <person name="Kohler A."/>
            <person name="Murat C."/>
            <person name="Tang N."/>
            <person name="Roy S."/>
            <person name="Loubradou J."/>
            <person name="Henrissat B."/>
            <person name="Grigoriev I.V."/>
            <person name="Corradi N."/>
            <person name="Roux C."/>
            <person name="Martin F.M."/>
        </authorList>
    </citation>
    <scope>NUCLEOTIDE SEQUENCE [LARGE SCALE GENOMIC DNA]</scope>
    <source>
        <strain evidence="2 3">DAOM 194757</strain>
    </source>
</reference>
<dbReference type="GO" id="GO:0005737">
    <property type="term" value="C:cytoplasm"/>
    <property type="evidence" value="ECO:0007669"/>
    <property type="project" value="TreeGrafter"/>
</dbReference>
<dbReference type="Gene3D" id="3.30.710.10">
    <property type="entry name" value="Potassium Channel Kv1.1, Chain A"/>
    <property type="match status" value="1"/>
</dbReference>
<gene>
    <name evidence="2" type="ORF">C2G38_2202331</name>
</gene>
<evidence type="ECO:0000259" key="1">
    <source>
        <dbReference type="PROSITE" id="PS50097"/>
    </source>
</evidence>
<dbReference type="AlphaFoldDB" id="A0A397UNP2"/>
<keyword evidence="3" id="KW-1185">Reference proteome</keyword>
<dbReference type="InterPro" id="IPR000210">
    <property type="entry name" value="BTB/POZ_dom"/>
</dbReference>
<evidence type="ECO:0000313" key="3">
    <source>
        <dbReference type="Proteomes" id="UP000266673"/>
    </source>
</evidence>
<dbReference type="InterPro" id="IPR052407">
    <property type="entry name" value="BTB_POZ_domain_cont_9"/>
</dbReference>
<feature type="domain" description="BTB" evidence="1">
    <location>
        <begin position="23"/>
        <end position="95"/>
    </location>
</feature>
<dbReference type="PANTHER" id="PTHR46306:SF1">
    <property type="entry name" value="BTB_POZ DOMAIN-CONTAINING PROTEIN 9"/>
    <property type="match status" value="1"/>
</dbReference>
<dbReference type="PROSITE" id="PS50097">
    <property type="entry name" value="BTB"/>
    <property type="match status" value="1"/>
</dbReference>
<accession>A0A397UNP2</accession>
<organism evidence="2 3">
    <name type="scientific">Gigaspora rosea</name>
    <dbReference type="NCBI Taxonomy" id="44941"/>
    <lineage>
        <taxon>Eukaryota</taxon>
        <taxon>Fungi</taxon>
        <taxon>Fungi incertae sedis</taxon>
        <taxon>Mucoromycota</taxon>
        <taxon>Glomeromycotina</taxon>
        <taxon>Glomeromycetes</taxon>
        <taxon>Diversisporales</taxon>
        <taxon>Gigasporaceae</taxon>
        <taxon>Gigaspora</taxon>
    </lineage>
</organism>
<dbReference type="PANTHER" id="PTHR46306">
    <property type="entry name" value="BTB/POZ DOMAIN-CONTAINING PROTEIN 9"/>
    <property type="match status" value="1"/>
</dbReference>
<dbReference type="Pfam" id="PF00651">
    <property type="entry name" value="BTB"/>
    <property type="match status" value="1"/>
</dbReference>
<evidence type="ECO:0000313" key="2">
    <source>
        <dbReference type="EMBL" id="RIB11852.1"/>
    </source>
</evidence>
<dbReference type="InterPro" id="IPR011333">
    <property type="entry name" value="SKP1/BTB/POZ_sf"/>
</dbReference>
<dbReference type="Proteomes" id="UP000266673">
    <property type="component" value="Unassembled WGS sequence"/>
</dbReference>
<proteinExistence type="predicted"/>
<protein>
    <recommendedName>
        <fullName evidence="1">BTB domain-containing protein</fullName>
    </recommendedName>
</protein>
<dbReference type="EMBL" id="QKWP01001089">
    <property type="protein sequence ID" value="RIB11852.1"/>
    <property type="molecule type" value="Genomic_DNA"/>
</dbReference>